<dbReference type="PANTHER" id="PTHR37422:SF13">
    <property type="entry name" value="LIPOPOLYSACCHARIDE BIOSYNTHESIS PROTEIN PA4999-RELATED"/>
    <property type="match status" value="1"/>
</dbReference>
<name>A0ABT2RW06_9FIRM</name>
<keyword evidence="3" id="KW-1185">Reference proteome</keyword>
<keyword evidence="1" id="KW-0472">Membrane</keyword>
<reference evidence="2 3" key="1">
    <citation type="journal article" date="2021" name="ISME Commun">
        <title>Automated analysis of genomic sequences facilitates high-throughput and comprehensive description of bacteria.</title>
        <authorList>
            <person name="Hitch T.C.A."/>
        </authorList>
    </citation>
    <scope>NUCLEOTIDE SEQUENCE [LARGE SCALE GENOMIC DNA]</scope>
    <source>
        <strain evidence="2 3">Sanger_04</strain>
    </source>
</reference>
<accession>A0ABT2RW06</accession>
<feature type="transmembrane region" description="Helical" evidence="1">
    <location>
        <begin position="242"/>
        <end position="263"/>
    </location>
</feature>
<proteinExistence type="predicted"/>
<feature type="transmembrane region" description="Helical" evidence="1">
    <location>
        <begin position="85"/>
        <end position="105"/>
    </location>
</feature>
<sequence length="394" mass="45429">MKTFFLKLFMVFSLFFPAFWSTFSEDYKMEYYAVFTAAYGALLLWMAACAIKGGWKKKQVFALCLVGGLLIYNILSLWFNVRELHWFGEQIDDTVAFLFLLVLCMQEEPLGEKPENLIRFFLGCAVVSNLLSIVYFFAGYTSFLICNNRFYFGQLPADYYEFRHYWLYSHKSDYALMLTLFLAAVVHFRGLFRRKWMFFGSVAVLLTAMFLSHSWTGFGAAALVLLGGFLDQVDWKRFHFRKIHLLGIVGVAAVGGVAGKLLLKERNIFSMGDRNQIWAGALREIRQCPGGWGFQFGERLFEVRSGWSTNNCHNIFLNAMLRFSVPVGLCFLLLMLAVLIYALYKSRSFLGTSLVLGVFVLMNMDYALLNYEMGMFLFVIWLVCIYKKEDGYDG</sequence>
<dbReference type="PANTHER" id="PTHR37422">
    <property type="entry name" value="TEICHURONIC ACID BIOSYNTHESIS PROTEIN TUAE"/>
    <property type="match status" value="1"/>
</dbReference>
<evidence type="ECO:0000313" key="2">
    <source>
        <dbReference type="EMBL" id="MCU6696495.1"/>
    </source>
</evidence>
<feature type="transmembrane region" description="Helical" evidence="1">
    <location>
        <begin position="364"/>
        <end position="386"/>
    </location>
</feature>
<dbReference type="Proteomes" id="UP001652461">
    <property type="component" value="Unassembled WGS sequence"/>
</dbReference>
<dbReference type="InterPro" id="IPR051533">
    <property type="entry name" value="WaaL-like"/>
</dbReference>
<gene>
    <name evidence="2" type="ORF">OCV63_06225</name>
</gene>
<feature type="transmembrane region" description="Helical" evidence="1">
    <location>
        <begin position="117"/>
        <end position="138"/>
    </location>
</feature>
<feature type="transmembrane region" description="Helical" evidence="1">
    <location>
        <begin position="34"/>
        <end position="53"/>
    </location>
</feature>
<keyword evidence="1" id="KW-0812">Transmembrane</keyword>
<feature type="transmembrane region" description="Helical" evidence="1">
    <location>
        <begin position="174"/>
        <end position="192"/>
    </location>
</feature>
<feature type="transmembrane region" description="Helical" evidence="1">
    <location>
        <begin position="323"/>
        <end position="344"/>
    </location>
</feature>
<feature type="transmembrane region" description="Helical" evidence="1">
    <location>
        <begin position="60"/>
        <end position="79"/>
    </location>
</feature>
<organism evidence="2 3">
    <name type="scientific">Laedolimicola ammoniilytica</name>
    <dbReference type="NCBI Taxonomy" id="2981771"/>
    <lineage>
        <taxon>Bacteria</taxon>
        <taxon>Bacillati</taxon>
        <taxon>Bacillota</taxon>
        <taxon>Clostridia</taxon>
        <taxon>Lachnospirales</taxon>
        <taxon>Lachnospiraceae</taxon>
        <taxon>Laedolimicola</taxon>
    </lineage>
</organism>
<evidence type="ECO:0008006" key="4">
    <source>
        <dbReference type="Google" id="ProtNLM"/>
    </source>
</evidence>
<evidence type="ECO:0000313" key="3">
    <source>
        <dbReference type="Proteomes" id="UP001652461"/>
    </source>
</evidence>
<dbReference type="RefSeq" id="WP_158362835.1">
    <property type="nucleotide sequence ID" value="NZ_JAOQKC010000006.1"/>
</dbReference>
<dbReference type="EMBL" id="JAOQKC010000006">
    <property type="protein sequence ID" value="MCU6696495.1"/>
    <property type="molecule type" value="Genomic_DNA"/>
</dbReference>
<keyword evidence="1" id="KW-1133">Transmembrane helix</keyword>
<evidence type="ECO:0000256" key="1">
    <source>
        <dbReference type="SAM" id="Phobius"/>
    </source>
</evidence>
<comment type="caution">
    <text evidence="2">The sequence shown here is derived from an EMBL/GenBank/DDBJ whole genome shotgun (WGS) entry which is preliminary data.</text>
</comment>
<protein>
    <recommendedName>
        <fullName evidence="4">O-antigen ligase domain-containing protein</fullName>
    </recommendedName>
</protein>
<feature type="transmembrane region" description="Helical" evidence="1">
    <location>
        <begin position="204"/>
        <end position="230"/>
    </location>
</feature>